<keyword evidence="5 7" id="KW-0627">Porphyrin biosynthesis</keyword>
<name>A0ABZ2SPR6_9ENTE</name>
<keyword evidence="3 7" id="KW-0350">Heme biosynthesis</keyword>
<evidence type="ECO:0000313" key="10">
    <source>
        <dbReference type="Proteomes" id="UP000664701"/>
    </source>
</evidence>
<evidence type="ECO:0000256" key="6">
    <source>
        <dbReference type="ARBA" id="ARBA00024536"/>
    </source>
</evidence>
<dbReference type="Proteomes" id="UP000664701">
    <property type="component" value="Chromosome"/>
</dbReference>
<comment type="similarity">
    <text evidence="7 8">Belongs to the ferrochelatase family.</text>
</comment>
<organism evidence="9 10">
    <name type="scientific">Candidatus Enterococcus lowellii</name>
    <dbReference type="NCBI Taxonomy" id="2230877"/>
    <lineage>
        <taxon>Bacteria</taxon>
        <taxon>Bacillati</taxon>
        <taxon>Bacillota</taxon>
        <taxon>Bacilli</taxon>
        <taxon>Lactobacillales</taxon>
        <taxon>Enterococcaceae</taxon>
        <taxon>Enterococcus</taxon>
    </lineage>
</organism>
<dbReference type="HAMAP" id="MF_00323">
    <property type="entry name" value="Ferrochelatase"/>
    <property type="match status" value="1"/>
</dbReference>
<keyword evidence="7" id="KW-0479">Metal-binding</keyword>
<sequence>MTKKGILIVNLGTPESPTTTHVREYLKIFLSDPRVIKTPAAIWKPILNGIILRTRPKKSAKLYESIWRKEGSPLLIYAKQQQAYLQELLPDTKVALAMSYSHPFIPEAIDQLLAEGIDDLTILPLYPQYSGTTVGSVFDDVMKYFVKSDKIVNLHFVRSFYDHPLYIQYFADKIKNQLEKQSVDALLFSYHGIPVSYVSDGDNYPSECTRTTELIMQQIGEVPFYQTYQSKFGPAEWLTPATDATLTNFPKKGIKKVLVIAPGFVADCLETIEELEEENKGYFMENGGEAFYYLPPFNDDPTLAEILKQLATN</sequence>
<evidence type="ECO:0000256" key="1">
    <source>
        <dbReference type="ARBA" id="ARBA00004744"/>
    </source>
</evidence>
<dbReference type="InterPro" id="IPR001015">
    <property type="entry name" value="Ferrochelatase"/>
</dbReference>
<dbReference type="SUPFAM" id="SSF53800">
    <property type="entry name" value="Chelatase"/>
    <property type="match status" value="1"/>
</dbReference>
<dbReference type="EMBL" id="CP147251">
    <property type="protein sequence ID" value="WYJ75844.1"/>
    <property type="molecule type" value="Genomic_DNA"/>
</dbReference>
<keyword evidence="2 7" id="KW-0408">Iron</keyword>
<evidence type="ECO:0000256" key="8">
    <source>
        <dbReference type="RuleBase" id="RU000607"/>
    </source>
</evidence>
<comment type="caution">
    <text evidence="7">Lacks conserved residue(s) required for the propagation of feature annotation.</text>
</comment>
<dbReference type="InterPro" id="IPR033659">
    <property type="entry name" value="Ferrochelatase_N"/>
</dbReference>
<dbReference type="NCBIfam" id="TIGR00109">
    <property type="entry name" value="hemH"/>
    <property type="match status" value="1"/>
</dbReference>
<accession>A0ABZ2SPR6</accession>
<dbReference type="PANTHER" id="PTHR11108">
    <property type="entry name" value="FERROCHELATASE"/>
    <property type="match status" value="1"/>
</dbReference>
<dbReference type="RefSeq" id="WP_207941915.1">
    <property type="nucleotide sequence ID" value="NZ_CP147251.1"/>
</dbReference>
<evidence type="ECO:0000313" key="9">
    <source>
        <dbReference type="EMBL" id="WYJ75844.1"/>
    </source>
</evidence>
<reference evidence="9 10" key="1">
    <citation type="submission" date="2024-03" db="EMBL/GenBank/DDBJ databases">
        <title>The Genome Sequence of Enterococcus sp. DIV2402.</title>
        <authorList>
            <consortium name="The Broad Institute Genomics Platform"/>
            <consortium name="The Broad Institute Microbial Omics Core"/>
            <consortium name="The Broad Institute Genomic Center for Infectious Diseases"/>
            <person name="Earl A."/>
            <person name="Manson A."/>
            <person name="Gilmore M."/>
            <person name="Schwartman J."/>
            <person name="Shea T."/>
            <person name="Abouelleil A."/>
            <person name="Cao P."/>
            <person name="Chapman S."/>
            <person name="Cusick C."/>
            <person name="Young S."/>
            <person name="Neafsey D."/>
            <person name="Nusbaum C."/>
            <person name="Birren B."/>
        </authorList>
    </citation>
    <scope>NUCLEOTIDE SEQUENCE [LARGE SCALE GENOMIC DNA]</scope>
    <source>
        <strain evidence="9 10">DIV2402</strain>
    </source>
</reference>
<comment type="function">
    <text evidence="7 8">Involved in coproporphyrin-dependent heme b biosynthesis. Catalyzes the insertion of ferrous iron into coproporphyrin III to form Fe-coproporphyrin III.</text>
</comment>
<dbReference type="PANTHER" id="PTHR11108:SF1">
    <property type="entry name" value="FERROCHELATASE, MITOCHONDRIAL"/>
    <property type="match status" value="1"/>
</dbReference>
<gene>
    <name evidence="7" type="primary">cpfC</name>
    <name evidence="9" type="ORF">DOK78_000432</name>
</gene>
<dbReference type="Gene3D" id="3.40.50.1400">
    <property type="match status" value="2"/>
</dbReference>
<dbReference type="CDD" id="cd03411">
    <property type="entry name" value="Ferrochelatase_N"/>
    <property type="match status" value="1"/>
</dbReference>
<comment type="catalytic activity">
    <reaction evidence="6">
        <text>Fe-coproporphyrin III + 2 H(+) = coproporphyrin III + Fe(2+)</text>
        <dbReference type="Rhea" id="RHEA:49572"/>
        <dbReference type="ChEBI" id="CHEBI:15378"/>
        <dbReference type="ChEBI" id="CHEBI:29033"/>
        <dbReference type="ChEBI" id="CHEBI:68438"/>
        <dbReference type="ChEBI" id="CHEBI:131725"/>
        <dbReference type="EC" id="4.99.1.9"/>
    </reaction>
    <physiologicalReaction direction="right-to-left" evidence="6">
        <dbReference type="Rhea" id="RHEA:49574"/>
    </physiologicalReaction>
</comment>
<evidence type="ECO:0000256" key="5">
    <source>
        <dbReference type="ARBA" id="ARBA00023244"/>
    </source>
</evidence>
<keyword evidence="4 7" id="KW-0456">Lyase</keyword>
<comment type="pathway">
    <text evidence="1 7 8">Porphyrin-containing compound metabolism; protoheme biosynthesis.</text>
</comment>
<proteinExistence type="inferred from homology"/>
<dbReference type="CDD" id="cd00419">
    <property type="entry name" value="Ferrochelatase_C"/>
    <property type="match status" value="1"/>
</dbReference>
<feature type="binding site" evidence="7">
    <location>
        <position position="191"/>
    </location>
    <ligand>
        <name>Fe(2+)</name>
        <dbReference type="ChEBI" id="CHEBI:29033"/>
    </ligand>
</feature>
<keyword evidence="7 8" id="KW-0963">Cytoplasm</keyword>
<evidence type="ECO:0000256" key="7">
    <source>
        <dbReference type="HAMAP-Rule" id="MF_00323"/>
    </source>
</evidence>
<dbReference type="InterPro" id="IPR019772">
    <property type="entry name" value="Ferrochelatase_AS"/>
</dbReference>
<protein>
    <recommendedName>
        <fullName evidence="7">Coproporphyrin III ferrochelatase</fullName>
        <ecNumber evidence="7">4.99.1.9</ecNumber>
    </recommendedName>
</protein>
<dbReference type="PROSITE" id="PS00534">
    <property type="entry name" value="FERROCHELATASE"/>
    <property type="match status" value="1"/>
</dbReference>
<evidence type="ECO:0000256" key="3">
    <source>
        <dbReference type="ARBA" id="ARBA00023133"/>
    </source>
</evidence>
<keyword evidence="10" id="KW-1185">Reference proteome</keyword>
<evidence type="ECO:0000256" key="2">
    <source>
        <dbReference type="ARBA" id="ARBA00023004"/>
    </source>
</evidence>
<dbReference type="EC" id="4.99.1.9" evidence="7"/>
<dbReference type="Pfam" id="PF00762">
    <property type="entry name" value="Ferrochelatase"/>
    <property type="match status" value="1"/>
</dbReference>
<comment type="subcellular location">
    <subcellularLocation>
        <location evidence="7 8">Cytoplasm</location>
    </subcellularLocation>
</comment>
<evidence type="ECO:0000256" key="4">
    <source>
        <dbReference type="ARBA" id="ARBA00023239"/>
    </source>
</evidence>
<dbReference type="InterPro" id="IPR033644">
    <property type="entry name" value="Ferrochelatase_C"/>
</dbReference>
<feature type="binding site" evidence="7">
    <location>
        <position position="270"/>
    </location>
    <ligand>
        <name>Fe(2+)</name>
        <dbReference type="ChEBI" id="CHEBI:29033"/>
    </ligand>
</feature>